<gene>
    <name evidence="2" type="ORF">ANI01nite_27030</name>
</gene>
<organism evidence="2 3">
    <name type="scientific">Glutamicibacter nicotianae</name>
    <name type="common">Arthrobacter nicotianae</name>
    <dbReference type="NCBI Taxonomy" id="37929"/>
    <lineage>
        <taxon>Bacteria</taxon>
        <taxon>Bacillati</taxon>
        <taxon>Actinomycetota</taxon>
        <taxon>Actinomycetes</taxon>
        <taxon>Micrococcales</taxon>
        <taxon>Micrococcaceae</taxon>
        <taxon>Glutamicibacter</taxon>
    </lineage>
</organism>
<dbReference type="Proteomes" id="UP000316242">
    <property type="component" value="Unassembled WGS sequence"/>
</dbReference>
<proteinExistence type="predicted"/>
<keyword evidence="3" id="KW-1185">Reference proteome</keyword>
<dbReference type="Pfam" id="PF01609">
    <property type="entry name" value="DDE_Tnp_1"/>
    <property type="match status" value="1"/>
</dbReference>
<dbReference type="InterPro" id="IPR002559">
    <property type="entry name" value="Transposase_11"/>
</dbReference>
<evidence type="ECO:0000259" key="1">
    <source>
        <dbReference type="Pfam" id="PF01609"/>
    </source>
</evidence>
<evidence type="ECO:0000313" key="3">
    <source>
        <dbReference type="Proteomes" id="UP000316242"/>
    </source>
</evidence>
<feature type="domain" description="Transposase IS4-like" evidence="1">
    <location>
        <begin position="5"/>
        <end position="68"/>
    </location>
</feature>
<evidence type="ECO:0000313" key="2">
    <source>
        <dbReference type="EMBL" id="GEC13500.1"/>
    </source>
</evidence>
<dbReference type="InterPro" id="IPR012337">
    <property type="entry name" value="RNaseH-like_sf"/>
</dbReference>
<accession>A0ABQ0RPR6</accession>
<protein>
    <recommendedName>
        <fullName evidence="1">Transposase IS4-like domain-containing protein</fullName>
    </recommendedName>
</protein>
<reference evidence="2 3" key="1">
    <citation type="submission" date="2019-06" db="EMBL/GenBank/DDBJ databases">
        <title>Whole genome shotgun sequence of Glutamicibacter nicotianae NBRC 14234.</title>
        <authorList>
            <person name="Hosoyama A."/>
            <person name="Uohara A."/>
            <person name="Ohji S."/>
            <person name="Ichikawa N."/>
        </authorList>
    </citation>
    <scope>NUCLEOTIDE SEQUENCE [LARGE SCALE GENOMIC DNA]</scope>
    <source>
        <strain evidence="2 3">NBRC 14234</strain>
    </source>
</reference>
<sequence>MRRALKGYVTNIPASLISANEVITSYHDLWQVEQSFRMSKTDLRARPQFARRREAIEAHLTIVFAALALSRWAQKRTGISIRHLVRQLKTLRSATIAINGAEQTFPPQIPAEKQALLDSLKRR</sequence>
<name>A0ABQ0RPR6_GLUNI</name>
<comment type="caution">
    <text evidence="2">The sequence shown here is derived from an EMBL/GenBank/DDBJ whole genome shotgun (WGS) entry which is preliminary data.</text>
</comment>
<dbReference type="SUPFAM" id="SSF53098">
    <property type="entry name" value="Ribonuclease H-like"/>
    <property type="match status" value="1"/>
</dbReference>
<dbReference type="EMBL" id="BJNE01000014">
    <property type="protein sequence ID" value="GEC13500.1"/>
    <property type="molecule type" value="Genomic_DNA"/>
</dbReference>